<name>A0A9P7I5R0_9HYPO</name>
<dbReference type="Proteomes" id="UP000750502">
    <property type="component" value="Unassembled WGS sequence"/>
</dbReference>
<comment type="caution">
    <text evidence="1">The sequence shown here is derived from an EMBL/GenBank/DDBJ whole genome shotgun (WGS) entry which is preliminary data.</text>
</comment>
<accession>A0A9P7I5R0</accession>
<evidence type="ECO:0000313" key="2">
    <source>
        <dbReference type="Proteomes" id="UP000750502"/>
    </source>
</evidence>
<dbReference type="OrthoDB" id="10399934at2759"/>
<dbReference type="AlphaFoldDB" id="A0A9P7I5R0"/>
<protein>
    <submittedName>
        <fullName evidence="1">Uncharacterized protein</fullName>
    </submittedName>
</protein>
<reference evidence="1" key="2">
    <citation type="submission" date="2020-10" db="EMBL/GenBank/DDBJ databases">
        <authorList>
            <person name="Peck L.D."/>
            <person name="Nowell R.W."/>
            <person name="Flood J."/>
            <person name="Ryan M.J."/>
            <person name="Barraclough T.G."/>
        </authorList>
    </citation>
    <scope>NUCLEOTIDE SEQUENCE</scope>
    <source>
        <strain evidence="1">IMI 127659i</strain>
    </source>
</reference>
<sequence>MAVHRIQAGAESPSWACAANAFETGIAPLGGRIYEISDSDQKEMAEDVGNVDITGISHEEQFELQHIVAKLPGLEVAYSAVIENAENLLDIYKIMPSGKINVIVVVPSNRSGASMTTAEIPVVGPQCTRGRSCRARTKGNGLEALVDEEMVVGDDETVIGDRRLAYLLPTSKGQKPGFNYQEHVISPRFHGNDWGMRRAGDHSFEAQRPEGF</sequence>
<reference evidence="1" key="1">
    <citation type="journal article" date="2020" name="bioRxiv">
        <title>Historical genomics reveals the evolutionary mechanisms behind multiple outbreaks of the host-specific coffee wilt pathogen Fusarium xylarioides.</title>
        <authorList>
            <person name="Peck D."/>
            <person name="Nowell R.W."/>
            <person name="Flood J."/>
            <person name="Ryan M.J."/>
            <person name="Barraclough T.G."/>
        </authorList>
    </citation>
    <scope>NUCLEOTIDE SEQUENCE</scope>
    <source>
        <strain evidence="1">IMI 127659i</strain>
    </source>
</reference>
<organism evidence="1 2">
    <name type="scientific">Fusarium xylarioides</name>
    <dbReference type="NCBI Taxonomy" id="221167"/>
    <lineage>
        <taxon>Eukaryota</taxon>
        <taxon>Fungi</taxon>
        <taxon>Dikarya</taxon>
        <taxon>Ascomycota</taxon>
        <taxon>Pezizomycotina</taxon>
        <taxon>Sordariomycetes</taxon>
        <taxon>Hypocreomycetidae</taxon>
        <taxon>Hypocreales</taxon>
        <taxon>Nectriaceae</taxon>
        <taxon>Fusarium</taxon>
        <taxon>Fusarium fujikuroi species complex</taxon>
    </lineage>
</organism>
<gene>
    <name evidence="1" type="ORF">H9Q72_002725</name>
</gene>
<dbReference type="EMBL" id="JADFTT010000058">
    <property type="protein sequence ID" value="KAG5770411.1"/>
    <property type="molecule type" value="Genomic_DNA"/>
</dbReference>
<proteinExistence type="predicted"/>
<evidence type="ECO:0000313" key="1">
    <source>
        <dbReference type="EMBL" id="KAG5770411.1"/>
    </source>
</evidence>
<keyword evidence="2" id="KW-1185">Reference proteome</keyword>